<keyword evidence="3" id="KW-1185">Reference proteome</keyword>
<keyword evidence="2" id="KW-0969">Cilium</keyword>
<dbReference type="STRING" id="1231341.Abor_017_102"/>
<feature type="repeat" description="TPR" evidence="1">
    <location>
        <begin position="97"/>
        <end position="130"/>
    </location>
</feature>
<dbReference type="SUPFAM" id="SSF53756">
    <property type="entry name" value="UDP-Glycosyltransferase/glycogen phosphorylase"/>
    <property type="match status" value="1"/>
</dbReference>
<dbReference type="Pfam" id="PF13432">
    <property type="entry name" value="TPR_16"/>
    <property type="match status" value="1"/>
</dbReference>
<dbReference type="AlphaFoldDB" id="A0A0D6NLK3"/>
<sequence>MTLFTQVSKFMQHDRSPFCSTETRDATPPQNAHDDATALHRAGNFAQAADAYMRELALTPNDARLLSNFGGLLCSMAQFDASKALLTKAVSLAPDMPDAWNNLGNTLVELQDYANAITAYKQCLGLTPNHPLALSSLGVALDRQGHHAIAEKGHRFALRLDPDNPMSHLNLAVSLLAQGKYPEGFAEFEWRWKTTMTSHHGMDGPLWNGQPLEGKTLFIHTEGGFGDMLQFSRFIPFAAARGGHTVTLVRKELLRLMQVSFPDLHFVTVEDDIPRYHFQCPIMSLPLALGTTLDTIPLAEGYLKTTPAQDSFWQNLLSQDLSLSPLAATKPFKIGLVWAGSPHTGLRFAEVVDGRRSLSLATLAPLAQAAPNALFYSLQVGEQSAQAQHPPTGMTLIDHTKHLKDFSDTAALAKQLDLIIAVDTSTAHLAAGLGQPTWVLSRYDQCWRWLSQRTDSPWYKSLKLYQQAQPLDWTLPLEQLTADLAKLNTTAHSVERNHSNA</sequence>
<dbReference type="SMART" id="SM00028">
    <property type="entry name" value="TPR"/>
    <property type="match status" value="3"/>
</dbReference>
<dbReference type="InterPro" id="IPR011990">
    <property type="entry name" value="TPR-like_helical_dom_sf"/>
</dbReference>
<name>A0A0D6NLK3_9PROT</name>
<dbReference type="Gene3D" id="3.40.50.2000">
    <property type="entry name" value="Glycogen Phosphorylase B"/>
    <property type="match status" value="1"/>
</dbReference>
<dbReference type="Pfam" id="PF13181">
    <property type="entry name" value="TPR_8"/>
    <property type="match status" value="1"/>
</dbReference>
<dbReference type="PANTHER" id="PTHR44809:SF1">
    <property type="entry name" value="PROTEIN O-MANNOSYL-TRANSFERASE TMTC1"/>
    <property type="match status" value="1"/>
</dbReference>
<dbReference type="InterPro" id="IPR052943">
    <property type="entry name" value="TMTC_O-mannosyl-trnsfr"/>
</dbReference>
<keyword evidence="2" id="KW-0808">Transferase</keyword>
<dbReference type="PROSITE" id="PS50293">
    <property type="entry name" value="TPR_REGION"/>
    <property type="match status" value="1"/>
</dbReference>
<dbReference type="InterPro" id="IPR019734">
    <property type="entry name" value="TPR_rpt"/>
</dbReference>
<reference evidence="2 3" key="1">
    <citation type="submission" date="2012-11" db="EMBL/GenBank/DDBJ databases">
        <title>Whole genome sequence of Acetobacter orientalis 21F-2.</title>
        <authorList>
            <person name="Azuma Y."/>
            <person name="Higashiura N."/>
            <person name="Hirakawa H."/>
            <person name="Matsushita K."/>
        </authorList>
    </citation>
    <scope>NUCLEOTIDE SEQUENCE [LARGE SCALE GENOMIC DNA]</scope>
    <source>
        <strain evidence="2 3">21F-2</strain>
    </source>
</reference>
<protein>
    <submittedName>
        <fullName evidence="2">O-linked N-acetylglucosamine transferase/flagellin modification protein FlbA</fullName>
    </submittedName>
</protein>
<evidence type="ECO:0000313" key="3">
    <source>
        <dbReference type="Proteomes" id="UP000032670"/>
    </source>
</evidence>
<organism evidence="2 3">
    <name type="scientific">Acetobacter orientalis</name>
    <dbReference type="NCBI Taxonomy" id="146474"/>
    <lineage>
        <taxon>Bacteria</taxon>
        <taxon>Pseudomonadati</taxon>
        <taxon>Pseudomonadota</taxon>
        <taxon>Alphaproteobacteria</taxon>
        <taxon>Acetobacterales</taxon>
        <taxon>Acetobacteraceae</taxon>
        <taxon>Acetobacter</taxon>
    </lineage>
</organism>
<keyword evidence="2" id="KW-0966">Cell projection</keyword>
<keyword evidence="2" id="KW-0282">Flagellum</keyword>
<comment type="caution">
    <text evidence="2">The sequence shown here is derived from an EMBL/GenBank/DDBJ whole genome shotgun (WGS) entry which is preliminary data.</text>
</comment>
<accession>A0A0D6NLK3</accession>
<dbReference type="PROSITE" id="PS50005">
    <property type="entry name" value="TPR"/>
    <property type="match status" value="1"/>
</dbReference>
<dbReference type="Gene3D" id="1.25.40.10">
    <property type="entry name" value="Tetratricopeptide repeat domain"/>
    <property type="match status" value="1"/>
</dbReference>
<dbReference type="PANTHER" id="PTHR44809">
    <property type="match status" value="1"/>
</dbReference>
<gene>
    <name evidence="2" type="ORF">Abor_017_102</name>
</gene>
<dbReference type="GO" id="GO:0016740">
    <property type="term" value="F:transferase activity"/>
    <property type="evidence" value="ECO:0007669"/>
    <property type="project" value="UniProtKB-KW"/>
</dbReference>
<dbReference type="Proteomes" id="UP000032670">
    <property type="component" value="Unassembled WGS sequence"/>
</dbReference>
<dbReference type="EMBL" id="BAMX01000017">
    <property type="protein sequence ID" value="GAN66246.1"/>
    <property type="molecule type" value="Genomic_DNA"/>
</dbReference>
<evidence type="ECO:0000313" key="2">
    <source>
        <dbReference type="EMBL" id="GAN66246.1"/>
    </source>
</evidence>
<dbReference type="SUPFAM" id="SSF48452">
    <property type="entry name" value="TPR-like"/>
    <property type="match status" value="1"/>
</dbReference>
<proteinExistence type="predicted"/>
<evidence type="ECO:0000256" key="1">
    <source>
        <dbReference type="PROSITE-ProRule" id="PRU00339"/>
    </source>
</evidence>
<keyword evidence="1" id="KW-0802">TPR repeat</keyword>